<dbReference type="GO" id="GO:0000287">
    <property type="term" value="F:magnesium ion binding"/>
    <property type="evidence" value="ECO:0007669"/>
    <property type="project" value="InterPro"/>
</dbReference>
<dbReference type="HAMAP" id="MF_01419">
    <property type="entry name" value="GPH_hydrolase_arch"/>
    <property type="match status" value="1"/>
</dbReference>
<feature type="active site" description="Nucleophile" evidence="5">
    <location>
        <position position="29"/>
    </location>
</feature>
<dbReference type="EC" id="3.1.3.18" evidence="5 6"/>
<dbReference type="GeneID" id="89228615"/>
<sequence>MSEISKEYSELVTRLLPHRENPFLAIISDIDGTLTEDDRSLSPPAFQAVLDYAKKIPIILASGNTLCFTRTVSKVLRTNAPVIAENGGIVLPEYDGTPIVNDSFLPEMNQAIMVLKEHFEFEIFDSYDRKTDIAFSKTLDVEKARNLISGSGFSEISIVDAKYAIHLVGKKVNKGTALSQVAEILGISPKNFVAIGDSANDIEMFHEAGLSFAVGNAPDFVKKEADIVLEEKFGAGFAQALLSLDKAGALKLKK</sequence>
<dbReference type="EMBL" id="CP131061">
    <property type="protein sequence ID" value="WNY27394.1"/>
    <property type="molecule type" value="Genomic_DNA"/>
</dbReference>
<reference evidence="7 8" key="1">
    <citation type="submission" date="2023-07" db="EMBL/GenBank/DDBJ databases">
        <title>Closed genome sequence of Methanosarcinaceae archaeon Am2.</title>
        <authorList>
            <person name="Poehlein A."/>
            <person name="Protasov E."/>
            <person name="Platt K."/>
            <person name="Reeh H."/>
            <person name="Daniel R."/>
            <person name="Brune A."/>
        </authorList>
    </citation>
    <scope>NUCLEOTIDE SEQUENCE [LARGE SCALE GENOMIC DNA]</scope>
    <source>
        <strain evidence="7 8">Am2</strain>
    </source>
</reference>
<dbReference type="Proteomes" id="UP001304970">
    <property type="component" value="Chromosome"/>
</dbReference>
<dbReference type="Gene3D" id="3.40.50.1000">
    <property type="entry name" value="HAD superfamily/HAD-like"/>
    <property type="match status" value="1"/>
</dbReference>
<accession>A0AA96ZW37</accession>
<dbReference type="SUPFAM" id="SSF56784">
    <property type="entry name" value="HAD-like"/>
    <property type="match status" value="1"/>
</dbReference>
<feature type="binding site" evidence="5">
    <location>
        <position position="201"/>
    </location>
    <ligand>
        <name>Mg(2+)</name>
        <dbReference type="ChEBI" id="CHEBI:18420"/>
    </ligand>
</feature>
<evidence type="ECO:0000256" key="3">
    <source>
        <dbReference type="ARBA" id="ARBA00022842"/>
    </source>
</evidence>
<evidence type="ECO:0000313" key="8">
    <source>
        <dbReference type="Proteomes" id="UP001304970"/>
    </source>
</evidence>
<feature type="binding site" evidence="5">
    <location>
        <position position="29"/>
    </location>
    <ligand>
        <name>Mg(2+)</name>
        <dbReference type="ChEBI" id="CHEBI:18420"/>
    </ligand>
</feature>
<name>A0AA96ZW37_9EURY</name>
<feature type="binding site" evidence="5">
    <location>
        <position position="197"/>
    </location>
    <ligand>
        <name>Mg(2+)</name>
        <dbReference type="ChEBI" id="CHEBI:18420"/>
    </ligand>
</feature>
<keyword evidence="2 5" id="KW-0378">Hydrolase</keyword>
<dbReference type="NCBIfam" id="NF002245">
    <property type="entry name" value="PRK01158.1"/>
    <property type="match status" value="1"/>
</dbReference>
<dbReference type="Pfam" id="PF08282">
    <property type="entry name" value="Hydrolase_3"/>
    <property type="match status" value="2"/>
</dbReference>
<gene>
    <name evidence="7" type="primary">ycsE</name>
    <name evidence="7" type="ORF">MsAm2_11890</name>
</gene>
<dbReference type="InterPro" id="IPR006382">
    <property type="entry name" value="PGPase"/>
</dbReference>
<evidence type="ECO:0000256" key="6">
    <source>
        <dbReference type="NCBIfam" id="TIGR01487"/>
    </source>
</evidence>
<evidence type="ECO:0000313" key="7">
    <source>
        <dbReference type="EMBL" id="WNY27394.1"/>
    </source>
</evidence>
<evidence type="ECO:0000256" key="1">
    <source>
        <dbReference type="ARBA" id="ARBA00022723"/>
    </source>
</evidence>
<dbReference type="PANTHER" id="PTHR10000:SF8">
    <property type="entry name" value="HAD SUPERFAMILY HYDROLASE-LIKE, TYPE 3"/>
    <property type="match status" value="1"/>
</dbReference>
<dbReference type="GO" id="GO:0008967">
    <property type="term" value="F:phosphoglycolate phosphatase activity"/>
    <property type="evidence" value="ECO:0007669"/>
    <property type="project" value="UniProtKB-UniRule"/>
</dbReference>
<protein>
    <recommendedName>
        <fullName evidence="5 6">Phosphoglycolate phosphatase</fullName>
        <shortName evidence="5">PGP</shortName>
        <shortName evidence="5">PGPase</shortName>
        <ecNumber evidence="5 6">3.1.3.18</ecNumber>
    </recommendedName>
</protein>
<keyword evidence="3 5" id="KW-0460">Magnesium</keyword>
<comment type="similarity">
    <text evidence="5">Belongs to the archaeal SPP-like hydrolase family.</text>
</comment>
<dbReference type="CDD" id="cd07514">
    <property type="entry name" value="HAD_Pase"/>
    <property type="match status" value="1"/>
</dbReference>
<comment type="cofactor">
    <cofactor evidence="5">
        <name>Mg(2+)</name>
        <dbReference type="ChEBI" id="CHEBI:18420"/>
    </cofactor>
</comment>
<evidence type="ECO:0000256" key="5">
    <source>
        <dbReference type="HAMAP-Rule" id="MF_01419"/>
    </source>
</evidence>
<dbReference type="Gene3D" id="3.90.1070.10">
    <property type="match status" value="1"/>
</dbReference>
<keyword evidence="4 5" id="KW-0119">Carbohydrate metabolism</keyword>
<feature type="binding site" evidence="5">
    <location>
        <position position="31"/>
    </location>
    <ligand>
        <name>Mg(2+)</name>
        <dbReference type="ChEBI" id="CHEBI:18420"/>
    </ligand>
</feature>
<dbReference type="NCBIfam" id="TIGR01484">
    <property type="entry name" value="HAD-SF-IIB"/>
    <property type="match status" value="1"/>
</dbReference>
<dbReference type="NCBIfam" id="TIGR01482">
    <property type="entry name" value="SPP-subfamily"/>
    <property type="match status" value="1"/>
</dbReference>
<evidence type="ECO:0000256" key="4">
    <source>
        <dbReference type="ARBA" id="ARBA00023277"/>
    </source>
</evidence>
<dbReference type="InterPro" id="IPR023214">
    <property type="entry name" value="HAD_sf"/>
</dbReference>
<dbReference type="InterPro" id="IPR006379">
    <property type="entry name" value="HAD-SF_hydro_IIB"/>
</dbReference>
<feature type="binding site" evidence="5">
    <location>
        <position position="174"/>
    </location>
    <ligand>
        <name>substrate</name>
    </ligand>
</feature>
<dbReference type="NCBIfam" id="TIGR01487">
    <property type="entry name" value="Pglycolate_arch"/>
    <property type="match status" value="1"/>
</dbReference>
<keyword evidence="1 5" id="KW-0479">Metal-binding</keyword>
<dbReference type="PANTHER" id="PTHR10000">
    <property type="entry name" value="PHOSPHOSERINE PHOSPHATASE"/>
    <property type="match status" value="1"/>
</dbReference>
<proteinExistence type="inferred from homology"/>
<dbReference type="RefSeq" id="WP_338097372.1">
    <property type="nucleotide sequence ID" value="NZ_CP131061.1"/>
</dbReference>
<keyword evidence="8" id="KW-1185">Reference proteome</keyword>
<organism evidence="7 8">
    <name type="scientific">Methanolapillus ohkumae</name>
    <dbReference type="NCBI Taxonomy" id="3028298"/>
    <lineage>
        <taxon>Archaea</taxon>
        <taxon>Methanobacteriati</taxon>
        <taxon>Methanobacteriota</taxon>
        <taxon>Stenosarchaea group</taxon>
        <taxon>Methanomicrobia</taxon>
        <taxon>Methanosarcinales</taxon>
        <taxon>Methanosarcinaceae</taxon>
        <taxon>Methanolapillus</taxon>
    </lineage>
</organism>
<comment type="catalytic activity">
    <reaction evidence="5">
        <text>2-phosphoglycolate + H2O = glycolate + phosphate</text>
        <dbReference type="Rhea" id="RHEA:14369"/>
        <dbReference type="ChEBI" id="CHEBI:15377"/>
        <dbReference type="ChEBI" id="CHEBI:29805"/>
        <dbReference type="ChEBI" id="CHEBI:43474"/>
        <dbReference type="ChEBI" id="CHEBI:58033"/>
        <dbReference type="EC" id="3.1.3.18"/>
    </reaction>
</comment>
<evidence type="ECO:0000256" key="2">
    <source>
        <dbReference type="ARBA" id="ARBA00022801"/>
    </source>
</evidence>
<dbReference type="GO" id="GO:0005829">
    <property type="term" value="C:cytosol"/>
    <property type="evidence" value="ECO:0007669"/>
    <property type="project" value="TreeGrafter"/>
</dbReference>
<comment type="function">
    <text evidence="5">Catalyzes the dephosphorylation of 2-phosphoglycolate.</text>
</comment>
<dbReference type="InterPro" id="IPR036412">
    <property type="entry name" value="HAD-like_sf"/>
</dbReference>
<dbReference type="AlphaFoldDB" id="A0AA96ZW37"/>